<evidence type="ECO:0000313" key="12">
    <source>
        <dbReference type="EMBL" id="BBO76936.1"/>
    </source>
</evidence>
<feature type="compositionally biased region" description="Basic and acidic residues" evidence="9">
    <location>
        <begin position="80"/>
        <end position="94"/>
    </location>
</feature>
<proteinExistence type="inferred from homology"/>
<evidence type="ECO:0000259" key="11">
    <source>
        <dbReference type="PROSITE" id="PS51826"/>
    </source>
</evidence>
<dbReference type="PANTHER" id="PTHR43178:SF2">
    <property type="entry name" value="DIHYDROLIPOYLLYSINE-RESIDUE ACETYLTRANSFERASE COMPONENT OF PYRUVATE DEHYDROGENASE COMPLEX"/>
    <property type="match status" value="1"/>
</dbReference>
<dbReference type="GO" id="GO:0006086">
    <property type="term" value="P:pyruvate decarboxylation to acetyl-CoA"/>
    <property type="evidence" value="ECO:0007669"/>
    <property type="project" value="TreeGrafter"/>
</dbReference>
<evidence type="ECO:0000256" key="4">
    <source>
        <dbReference type="ARBA" id="ARBA00022679"/>
    </source>
</evidence>
<keyword evidence="4 8" id="KW-0808">Transferase</keyword>
<dbReference type="Proteomes" id="UP000427769">
    <property type="component" value="Chromosome"/>
</dbReference>
<dbReference type="OrthoDB" id="9805770at2"/>
<protein>
    <recommendedName>
        <fullName evidence="8">Dihydrolipoamide acetyltransferase component of pyruvate dehydrogenase complex</fullName>
        <ecNumber evidence="8">2.3.1.-</ecNumber>
    </recommendedName>
</protein>
<keyword evidence="6 8" id="KW-0012">Acyltransferase</keyword>
<comment type="catalytic activity">
    <reaction evidence="7">
        <text>N(6)-[(R)-dihydrolipoyl]-L-lysyl-[protein] + acetyl-CoA = N(6)-[(R)-S(8)-acetyldihydrolipoyl]-L-lysyl-[protein] + CoA</text>
        <dbReference type="Rhea" id="RHEA:17017"/>
        <dbReference type="Rhea" id="RHEA-COMP:10475"/>
        <dbReference type="Rhea" id="RHEA-COMP:10478"/>
        <dbReference type="ChEBI" id="CHEBI:57287"/>
        <dbReference type="ChEBI" id="CHEBI:57288"/>
        <dbReference type="ChEBI" id="CHEBI:83100"/>
        <dbReference type="ChEBI" id="CHEBI:83111"/>
        <dbReference type="EC" id="2.3.1.12"/>
    </reaction>
</comment>
<dbReference type="PROSITE" id="PS50968">
    <property type="entry name" value="BIOTINYL_LIPOYL"/>
    <property type="match status" value="1"/>
</dbReference>
<dbReference type="PROSITE" id="PS51826">
    <property type="entry name" value="PSBD"/>
    <property type="match status" value="1"/>
</dbReference>
<dbReference type="InterPro" id="IPR023213">
    <property type="entry name" value="CAT-like_dom_sf"/>
</dbReference>
<dbReference type="RefSeq" id="WP_155305734.1">
    <property type="nucleotide sequence ID" value="NZ_AP021875.1"/>
</dbReference>
<name>A0A5K7Z588_9BACT</name>
<evidence type="ECO:0000259" key="10">
    <source>
        <dbReference type="PROSITE" id="PS50968"/>
    </source>
</evidence>
<keyword evidence="5 8" id="KW-0450">Lipoyl</keyword>
<keyword evidence="12" id="KW-0670">Pyruvate</keyword>
<feature type="domain" description="Peripheral subunit-binding (PSBD)" evidence="11">
    <location>
        <begin position="143"/>
        <end position="180"/>
    </location>
</feature>
<keyword evidence="13" id="KW-1185">Reference proteome</keyword>
<evidence type="ECO:0000256" key="5">
    <source>
        <dbReference type="ARBA" id="ARBA00022823"/>
    </source>
</evidence>
<reference evidence="12 13" key="1">
    <citation type="submission" date="2019-11" db="EMBL/GenBank/DDBJ databases">
        <title>Comparative genomics of hydrocarbon-degrading Desulfosarcina strains.</title>
        <authorList>
            <person name="Watanabe M."/>
            <person name="Kojima H."/>
            <person name="Fukui M."/>
        </authorList>
    </citation>
    <scope>NUCLEOTIDE SEQUENCE [LARGE SCALE GENOMIC DNA]</scope>
    <source>
        <strain evidence="12 13">PP31</strain>
    </source>
</reference>
<dbReference type="InterPro" id="IPR004167">
    <property type="entry name" value="PSBD"/>
</dbReference>
<sequence length="440" mass="47346">MIEAIKLPEIGENVESGIVVAVHVNAGDMVAVDDTVIELETDKALVEIPSPFNGRITEVLAEAGAQMNVGDVIARVETEARAAPDEPDRPPRPSEEEDGAGETVLPEEPPEKTVPEEKRSVPAAPAEAASAEQNNREHRPPPAAAPSIRRLARELGVDIYHVKGTGPGGRISEADVKTHVRRSLPERSDAPGVVPAPQTADLPDFSRWGDVDMEKMDTVRRLTANSTAASWATVPHVTQFDEADISDVAAFIDKKGKAAANDGTKITITAVIARICASALQRFPQFNASVDMANQRIVYKRDVHIGIAADTPRGLLVPVIRNADRKGILVLADAIADLAKRARSKKIKPDEMEGGTFTISNQGGIGGVGFTPIVLWPQVAILGISRSAVKPVWDGDAFIPRTMLPLSLSYDHRIIDGADAARFLRWICEGLEQPLQLFLD</sequence>
<comment type="cofactor">
    <cofactor evidence="1 8">
        <name>(R)-lipoate</name>
        <dbReference type="ChEBI" id="CHEBI:83088"/>
    </cofactor>
</comment>
<dbReference type="PANTHER" id="PTHR43178">
    <property type="entry name" value="DIHYDROLIPOAMIDE ACETYLTRANSFERASE COMPONENT OF PYRUVATE DEHYDROGENASE COMPLEX"/>
    <property type="match status" value="1"/>
</dbReference>
<dbReference type="KEGG" id="dwd:DSCW_43530"/>
<dbReference type="EC" id="2.3.1.-" evidence="8"/>
<evidence type="ECO:0000256" key="2">
    <source>
        <dbReference type="ARBA" id="ARBA00007317"/>
    </source>
</evidence>
<dbReference type="AlphaFoldDB" id="A0A5K7Z588"/>
<dbReference type="Pfam" id="PF00198">
    <property type="entry name" value="2-oxoacid_dh"/>
    <property type="match status" value="1"/>
</dbReference>
<dbReference type="InterPro" id="IPR050743">
    <property type="entry name" value="2-oxoacid_DH_E2_comp"/>
</dbReference>
<evidence type="ECO:0000256" key="1">
    <source>
        <dbReference type="ARBA" id="ARBA00001938"/>
    </source>
</evidence>
<evidence type="ECO:0000313" key="13">
    <source>
        <dbReference type="Proteomes" id="UP000427769"/>
    </source>
</evidence>
<accession>A0A5K7Z588</accession>
<evidence type="ECO:0000256" key="6">
    <source>
        <dbReference type="ARBA" id="ARBA00023315"/>
    </source>
</evidence>
<feature type="domain" description="Lipoyl-binding" evidence="10">
    <location>
        <begin position="2"/>
        <end position="77"/>
    </location>
</feature>
<dbReference type="CDD" id="cd06849">
    <property type="entry name" value="lipoyl_domain"/>
    <property type="match status" value="1"/>
</dbReference>
<dbReference type="FunFam" id="3.30.559.10:FF:000004">
    <property type="entry name" value="Acetyltransferase component of pyruvate dehydrogenase complex"/>
    <property type="match status" value="1"/>
</dbReference>
<gene>
    <name evidence="12" type="ORF">DSCW_43530</name>
</gene>
<feature type="region of interest" description="Disordered" evidence="9">
    <location>
        <begin position="184"/>
        <end position="207"/>
    </location>
</feature>
<dbReference type="GO" id="GO:0031405">
    <property type="term" value="F:lipoic acid binding"/>
    <property type="evidence" value="ECO:0007669"/>
    <property type="project" value="TreeGrafter"/>
</dbReference>
<dbReference type="SUPFAM" id="SSF47005">
    <property type="entry name" value="Peripheral subunit-binding domain of 2-oxo acid dehydrogenase complex"/>
    <property type="match status" value="1"/>
</dbReference>
<dbReference type="GO" id="GO:0004742">
    <property type="term" value="F:dihydrolipoyllysine-residue acetyltransferase activity"/>
    <property type="evidence" value="ECO:0007669"/>
    <property type="project" value="UniProtKB-EC"/>
</dbReference>
<dbReference type="Pfam" id="PF00364">
    <property type="entry name" value="Biotin_lipoyl"/>
    <property type="match status" value="1"/>
</dbReference>
<evidence type="ECO:0000256" key="3">
    <source>
        <dbReference type="ARBA" id="ARBA00011484"/>
    </source>
</evidence>
<dbReference type="Pfam" id="PF02817">
    <property type="entry name" value="E3_binding"/>
    <property type="match status" value="1"/>
</dbReference>
<dbReference type="Gene3D" id="3.30.559.10">
    <property type="entry name" value="Chloramphenicol acetyltransferase-like domain"/>
    <property type="match status" value="1"/>
</dbReference>
<organism evidence="12 13">
    <name type="scientific">Desulfosarcina widdelii</name>
    <dbReference type="NCBI Taxonomy" id="947919"/>
    <lineage>
        <taxon>Bacteria</taxon>
        <taxon>Pseudomonadati</taxon>
        <taxon>Thermodesulfobacteriota</taxon>
        <taxon>Desulfobacteria</taxon>
        <taxon>Desulfobacterales</taxon>
        <taxon>Desulfosarcinaceae</taxon>
        <taxon>Desulfosarcina</taxon>
    </lineage>
</organism>
<dbReference type="InterPro" id="IPR036625">
    <property type="entry name" value="E3-bd_dom_sf"/>
</dbReference>
<dbReference type="InterPro" id="IPR000089">
    <property type="entry name" value="Biotin_lipoyl"/>
</dbReference>
<dbReference type="SUPFAM" id="SSF52777">
    <property type="entry name" value="CoA-dependent acyltransferases"/>
    <property type="match status" value="1"/>
</dbReference>
<dbReference type="InterPro" id="IPR001078">
    <property type="entry name" value="2-oxoacid_DH_actylTfrase"/>
</dbReference>
<dbReference type="SUPFAM" id="SSF51230">
    <property type="entry name" value="Single hybrid motif"/>
    <property type="match status" value="1"/>
</dbReference>
<evidence type="ECO:0000256" key="7">
    <source>
        <dbReference type="ARBA" id="ARBA00048370"/>
    </source>
</evidence>
<evidence type="ECO:0000256" key="9">
    <source>
        <dbReference type="SAM" id="MobiDB-lite"/>
    </source>
</evidence>
<comment type="subunit">
    <text evidence="3">Forms a 24-polypeptide structural core with octahedral symmetry.</text>
</comment>
<dbReference type="InterPro" id="IPR011053">
    <property type="entry name" value="Single_hybrid_motif"/>
</dbReference>
<dbReference type="Gene3D" id="2.40.50.100">
    <property type="match status" value="1"/>
</dbReference>
<dbReference type="EMBL" id="AP021875">
    <property type="protein sequence ID" value="BBO76936.1"/>
    <property type="molecule type" value="Genomic_DNA"/>
</dbReference>
<evidence type="ECO:0000256" key="8">
    <source>
        <dbReference type="RuleBase" id="RU003423"/>
    </source>
</evidence>
<comment type="similarity">
    <text evidence="2 8">Belongs to the 2-oxoacid dehydrogenase family.</text>
</comment>
<feature type="compositionally biased region" description="Basic and acidic residues" evidence="9">
    <location>
        <begin position="109"/>
        <end position="120"/>
    </location>
</feature>
<dbReference type="Gene3D" id="4.10.320.10">
    <property type="entry name" value="E3-binding domain"/>
    <property type="match status" value="1"/>
</dbReference>
<feature type="compositionally biased region" description="Low complexity" evidence="9">
    <location>
        <begin position="122"/>
        <end position="132"/>
    </location>
</feature>
<feature type="region of interest" description="Disordered" evidence="9">
    <location>
        <begin position="80"/>
        <end position="147"/>
    </location>
</feature>
<dbReference type="GO" id="GO:0005737">
    <property type="term" value="C:cytoplasm"/>
    <property type="evidence" value="ECO:0007669"/>
    <property type="project" value="TreeGrafter"/>
</dbReference>